<dbReference type="EC" id="3.1.4.11" evidence="1 6"/>
<dbReference type="GO" id="GO:0016042">
    <property type="term" value="P:lipid catabolic process"/>
    <property type="evidence" value="ECO:0007669"/>
    <property type="project" value="UniProtKB-KW"/>
</dbReference>
<organism evidence="10">
    <name type="scientific">Arcella intermedia</name>
    <dbReference type="NCBI Taxonomy" id="1963864"/>
    <lineage>
        <taxon>Eukaryota</taxon>
        <taxon>Amoebozoa</taxon>
        <taxon>Tubulinea</taxon>
        <taxon>Elardia</taxon>
        <taxon>Arcellinida</taxon>
        <taxon>Sphaerothecina</taxon>
        <taxon>Arcellidae</taxon>
        <taxon>Arcella</taxon>
    </lineage>
</organism>
<feature type="domain" description="PI-PLC Y-box" evidence="9">
    <location>
        <begin position="487"/>
        <end position="598"/>
    </location>
</feature>
<dbReference type="InterPro" id="IPR011992">
    <property type="entry name" value="EF-hand-dom_pair"/>
</dbReference>
<dbReference type="PROSITE" id="PS50007">
    <property type="entry name" value="PIPLC_X_DOMAIN"/>
    <property type="match status" value="1"/>
</dbReference>
<dbReference type="EMBL" id="GIBP01000659">
    <property type="protein sequence ID" value="NDV29628.1"/>
    <property type="molecule type" value="Transcribed_RNA"/>
</dbReference>
<dbReference type="Pfam" id="PF16457">
    <property type="entry name" value="PH_12"/>
    <property type="match status" value="1"/>
</dbReference>
<dbReference type="PANTHER" id="PTHR10336:SF36">
    <property type="entry name" value="1-PHOSPHATIDYLINOSITOL 4,5-BISPHOSPHATE PHOSPHODIESTERASE BETA-4"/>
    <property type="match status" value="1"/>
</dbReference>
<dbReference type="GO" id="GO:0051209">
    <property type="term" value="P:release of sequestered calcium ion into cytosol"/>
    <property type="evidence" value="ECO:0007669"/>
    <property type="project" value="TreeGrafter"/>
</dbReference>
<feature type="region of interest" description="Disordered" evidence="7">
    <location>
        <begin position="733"/>
        <end position="791"/>
    </location>
</feature>
<keyword evidence="5" id="KW-0807">Transducer</keyword>
<dbReference type="GO" id="GO:0004435">
    <property type="term" value="F:phosphatidylinositol-4,5-bisphosphate phospholipase C activity"/>
    <property type="evidence" value="ECO:0007669"/>
    <property type="project" value="UniProtKB-EC"/>
</dbReference>
<evidence type="ECO:0000256" key="6">
    <source>
        <dbReference type="RuleBase" id="RU361133"/>
    </source>
</evidence>
<dbReference type="Gene3D" id="2.30.29.30">
    <property type="entry name" value="Pleckstrin-homology domain (PH domain)/Phosphotyrosine-binding domain (PTB)"/>
    <property type="match status" value="1"/>
</dbReference>
<dbReference type="InterPro" id="IPR001849">
    <property type="entry name" value="PH_domain"/>
</dbReference>
<dbReference type="Gene3D" id="1.10.238.10">
    <property type="entry name" value="EF-hand"/>
    <property type="match status" value="1"/>
</dbReference>
<dbReference type="InterPro" id="IPR000909">
    <property type="entry name" value="PLipase_C_PInositol-sp_X_dom"/>
</dbReference>
<dbReference type="FunFam" id="3.20.20.190:FF:000039">
    <property type="entry name" value="Phosphoinositide phospholipase C"/>
    <property type="match status" value="1"/>
</dbReference>
<dbReference type="Gene3D" id="2.60.40.150">
    <property type="entry name" value="C2 domain"/>
    <property type="match status" value="1"/>
</dbReference>
<dbReference type="InterPro" id="IPR035892">
    <property type="entry name" value="C2_domain_sf"/>
</dbReference>
<dbReference type="PROSITE" id="PS50004">
    <property type="entry name" value="C2"/>
    <property type="match status" value="1"/>
</dbReference>
<keyword evidence="3 6" id="KW-0442">Lipid degradation</keyword>
<evidence type="ECO:0000259" key="8">
    <source>
        <dbReference type="PROSITE" id="PS50004"/>
    </source>
</evidence>
<dbReference type="PRINTS" id="PR00390">
    <property type="entry name" value="PHPHLIPASEC"/>
</dbReference>
<dbReference type="SUPFAM" id="SSF50729">
    <property type="entry name" value="PH domain-like"/>
    <property type="match status" value="1"/>
</dbReference>
<protein>
    <recommendedName>
        <fullName evidence="1 6">Phosphoinositide phospholipase C</fullName>
        <ecNumber evidence="1 6">3.1.4.11</ecNumber>
    </recommendedName>
</protein>
<dbReference type="SUPFAM" id="SSF49562">
    <property type="entry name" value="C2 domain (Calcium/lipid-binding domain, CaLB)"/>
    <property type="match status" value="1"/>
</dbReference>
<evidence type="ECO:0000256" key="5">
    <source>
        <dbReference type="ARBA" id="ARBA00023224"/>
    </source>
</evidence>
<evidence type="ECO:0000259" key="9">
    <source>
        <dbReference type="PROSITE" id="PS50008"/>
    </source>
</evidence>
<dbReference type="Pfam" id="PF00388">
    <property type="entry name" value="PI-PLC-X"/>
    <property type="match status" value="1"/>
</dbReference>
<feature type="domain" description="C2" evidence="8">
    <location>
        <begin position="592"/>
        <end position="719"/>
    </location>
</feature>
<dbReference type="CDD" id="cd08558">
    <property type="entry name" value="PI-PLCc_eukaryota"/>
    <property type="match status" value="1"/>
</dbReference>
<evidence type="ECO:0000256" key="2">
    <source>
        <dbReference type="ARBA" id="ARBA00022801"/>
    </source>
</evidence>
<proteinExistence type="predicted"/>
<dbReference type="Gene3D" id="3.20.20.190">
    <property type="entry name" value="Phosphatidylinositol (PI) phosphodiesterase"/>
    <property type="match status" value="1"/>
</dbReference>
<dbReference type="PROSITE" id="PS50008">
    <property type="entry name" value="PIPLC_Y_DOMAIN"/>
    <property type="match status" value="1"/>
</dbReference>
<sequence length="791" mass="90168">MQVGGLLQKFSKAKAMPSLYKIQLSADETNLIVGRTTLNVLDITEIRQGQKTMVFNKQKSVASTFPENLSFSIMYGIMGKNTATADGNSIDLVAGSELEYSMWISGLKMLVDRKLDPELSWIKATWRKLKKPEINLRQTIDLLSQVNFQAPRRVIHKEFIELDKEGRKRINLDGFLALLDKLRERSEIRELFNKYATNNLFLAPAKLADFLMIEQKESRTLEECHNLILEYSEKCRKQRGIGLSSNLKHVRLTFKEFENFLKSKHNHIMHDYCDQLTQDMTRPIAEYWIASSHNTYLEGHQLKGVSSTEQYIRVLKMGCRCIELDCWDGDDGNPIIYHGHTLTKKVSFEAVVQAINDYAFYTSPYPLTLSLENHCSVEQQDKMAEIFTRIFGDKLAVASSRTQTDNVGCLPSPHYLREKILLKGKMLLDVDAQNPKFYNFEQQLKDGDVVPEEEDITDAMIEMDPIEEETKKAQISKQKISDKLSEIIFMKSISFPGFEKKVILEPWEMCSFSESKALSIFKSHHRDFIGYNCHNISRIYPAGTRFASSNYDPFYPWGMGCQMVALNYQTIGIPMWMNEAMFNQQGKCGYILKPPFLRGKERVPVHKYSSITITILSARQLPKSKEGEIISPFVNILLRGHKADTTEFKTQIQNNGYCPAWNETVTFPLKSSSFAFLIFLIINQGDGKRIGHFSVCVESLRPGYRILPLYNDQYREIPSCNLFCHIDFDEPGKEKAPGAAPQPSFLPASLQSGTPKQGRRSQVVGAPEDLSPSQDEPDDPLPPPNPTAEVL</sequence>
<dbReference type="InterPro" id="IPR001711">
    <property type="entry name" value="PLipase_C_Pinositol-sp_Y"/>
</dbReference>
<evidence type="ECO:0000256" key="7">
    <source>
        <dbReference type="SAM" id="MobiDB-lite"/>
    </source>
</evidence>
<comment type="catalytic activity">
    <reaction evidence="6">
        <text>a 1,2-diacyl-sn-glycero-3-phospho-(1D-myo-inositol-4,5-bisphosphate) + H2O = 1D-myo-inositol 1,4,5-trisphosphate + a 1,2-diacyl-sn-glycerol + H(+)</text>
        <dbReference type="Rhea" id="RHEA:33179"/>
        <dbReference type="ChEBI" id="CHEBI:15377"/>
        <dbReference type="ChEBI" id="CHEBI:15378"/>
        <dbReference type="ChEBI" id="CHEBI:17815"/>
        <dbReference type="ChEBI" id="CHEBI:58456"/>
        <dbReference type="ChEBI" id="CHEBI:203600"/>
        <dbReference type="EC" id="3.1.4.11"/>
    </reaction>
</comment>
<dbReference type="SMART" id="SM00148">
    <property type="entry name" value="PLCXc"/>
    <property type="match status" value="1"/>
</dbReference>
<dbReference type="InterPro" id="IPR015359">
    <property type="entry name" value="PLC_EF-hand-like"/>
</dbReference>
<evidence type="ECO:0000313" key="10">
    <source>
        <dbReference type="EMBL" id="NDV29628.1"/>
    </source>
</evidence>
<dbReference type="CDD" id="cd15898">
    <property type="entry name" value="EFh_PI-PLC"/>
    <property type="match status" value="1"/>
</dbReference>
<evidence type="ECO:0000256" key="4">
    <source>
        <dbReference type="ARBA" id="ARBA00023098"/>
    </source>
</evidence>
<dbReference type="SMART" id="SM00239">
    <property type="entry name" value="C2"/>
    <property type="match status" value="1"/>
</dbReference>
<dbReference type="CDD" id="cd00275">
    <property type="entry name" value="C2_PLC_like"/>
    <property type="match status" value="1"/>
</dbReference>
<dbReference type="InterPro" id="IPR017946">
    <property type="entry name" value="PLC-like_Pdiesterase_TIM-brl"/>
</dbReference>
<evidence type="ECO:0000256" key="1">
    <source>
        <dbReference type="ARBA" id="ARBA00012368"/>
    </source>
</evidence>
<evidence type="ECO:0000256" key="3">
    <source>
        <dbReference type="ARBA" id="ARBA00022963"/>
    </source>
</evidence>
<dbReference type="PANTHER" id="PTHR10336">
    <property type="entry name" value="PHOSPHOINOSITIDE-SPECIFIC PHOSPHOLIPASE C FAMILY PROTEIN"/>
    <property type="match status" value="1"/>
</dbReference>
<dbReference type="Pfam" id="PF00387">
    <property type="entry name" value="PI-PLC-Y"/>
    <property type="match status" value="1"/>
</dbReference>
<accession>A0A6B2KYF1</accession>
<dbReference type="AlphaFoldDB" id="A0A6B2KYF1"/>
<dbReference type="GO" id="GO:0048015">
    <property type="term" value="P:phosphatidylinositol-mediated signaling"/>
    <property type="evidence" value="ECO:0007669"/>
    <property type="project" value="TreeGrafter"/>
</dbReference>
<dbReference type="Pfam" id="PF00168">
    <property type="entry name" value="C2"/>
    <property type="match status" value="1"/>
</dbReference>
<name>A0A6B2KYF1_9EUKA</name>
<dbReference type="SUPFAM" id="SSF47473">
    <property type="entry name" value="EF-hand"/>
    <property type="match status" value="1"/>
</dbReference>
<keyword evidence="2 6" id="KW-0378">Hydrolase</keyword>
<keyword evidence="4 6" id="KW-0443">Lipid metabolism</keyword>
<dbReference type="InterPro" id="IPR001192">
    <property type="entry name" value="PI-PLC_fam"/>
</dbReference>
<dbReference type="InterPro" id="IPR000008">
    <property type="entry name" value="C2_dom"/>
</dbReference>
<reference evidence="10" key="1">
    <citation type="journal article" date="2020" name="J. Eukaryot. Microbiol.">
        <title>De novo Sequencing, Assembly and Annotation of the Transcriptome for the Free-Living Testate Amoeba Arcella intermedia.</title>
        <authorList>
            <person name="Ribeiro G.M."/>
            <person name="Porfirio-Sousa A.L."/>
            <person name="Maurer-Alcala X.X."/>
            <person name="Katz L.A."/>
            <person name="Lahr D.J.G."/>
        </authorList>
    </citation>
    <scope>NUCLEOTIDE SEQUENCE</scope>
</reference>
<feature type="compositionally biased region" description="Pro residues" evidence="7">
    <location>
        <begin position="780"/>
        <end position="791"/>
    </location>
</feature>
<dbReference type="SUPFAM" id="SSF51695">
    <property type="entry name" value="PLC-like phosphodiesterases"/>
    <property type="match status" value="1"/>
</dbReference>
<dbReference type="SMART" id="SM00149">
    <property type="entry name" value="PLCYc"/>
    <property type="match status" value="1"/>
</dbReference>
<dbReference type="Pfam" id="PF09279">
    <property type="entry name" value="EF-hand_like"/>
    <property type="match status" value="1"/>
</dbReference>
<dbReference type="InterPro" id="IPR011993">
    <property type="entry name" value="PH-like_dom_sf"/>
</dbReference>